<dbReference type="Proteomes" id="UP000564644">
    <property type="component" value="Unassembled WGS sequence"/>
</dbReference>
<dbReference type="Pfam" id="PF01547">
    <property type="entry name" value="SBP_bac_1"/>
    <property type="match status" value="1"/>
</dbReference>
<evidence type="ECO:0000313" key="3">
    <source>
        <dbReference type="Proteomes" id="UP000564644"/>
    </source>
</evidence>
<evidence type="ECO:0000256" key="1">
    <source>
        <dbReference type="SAM" id="SignalP"/>
    </source>
</evidence>
<dbReference type="InterPro" id="IPR006059">
    <property type="entry name" value="SBP"/>
</dbReference>
<protein>
    <submittedName>
        <fullName evidence="2">Extracellular solute-binding protein</fullName>
    </submittedName>
</protein>
<dbReference type="SUPFAM" id="SSF53850">
    <property type="entry name" value="Periplasmic binding protein-like II"/>
    <property type="match status" value="1"/>
</dbReference>
<dbReference type="RefSeq" id="WP_185130940.1">
    <property type="nucleotide sequence ID" value="NZ_JACJVO010000025.1"/>
</dbReference>
<dbReference type="PROSITE" id="PS51257">
    <property type="entry name" value="PROKAR_LIPOPROTEIN"/>
    <property type="match status" value="1"/>
</dbReference>
<feature type="chain" id="PRO_5039078920" evidence="1">
    <location>
        <begin position="25"/>
        <end position="551"/>
    </location>
</feature>
<dbReference type="PANTHER" id="PTHR43649">
    <property type="entry name" value="ARABINOSE-BINDING PROTEIN-RELATED"/>
    <property type="match status" value="1"/>
</dbReference>
<dbReference type="PANTHER" id="PTHR43649:SF12">
    <property type="entry name" value="DIACETYLCHITOBIOSE BINDING PROTEIN DASA"/>
    <property type="match status" value="1"/>
</dbReference>
<keyword evidence="3" id="KW-1185">Reference proteome</keyword>
<evidence type="ECO:0000313" key="2">
    <source>
        <dbReference type="EMBL" id="MBB6733274.1"/>
    </source>
</evidence>
<reference evidence="2 3" key="1">
    <citation type="submission" date="2020-08" db="EMBL/GenBank/DDBJ databases">
        <title>Cohnella phylogeny.</title>
        <authorList>
            <person name="Dunlap C."/>
        </authorList>
    </citation>
    <scope>NUCLEOTIDE SEQUENCE [LARGE SCALE GENOMIC DNA]</scope>
    <source>
        <strain evidence="2 3">CBP 2801</strain>
    </source>
</reference>
<dbReference type="InterPro" id="IPR050490">
    <property type="entry name" value="Bact_solute-bd_prot1"/>
</dbReference>
<keyword evidence="1" id="KW-0732">Signal</keyword>
<dbReference type="AlphaFoldDB" id="A0A7X0SQK4"/>
<accession>A0A7X0SQK4</accession>
<gene>
    <name evidence="2" type="ORF">H7C18_20335</name>
</gene>
<dbReference type="Gene3D" id="3.40.190.10">
    <property type="entry name" value="Periplasmic binding protein-like II"/>
    <property type="match status" value="2"/>
</dbReference>
<dbReference type="EMBL" id="JACJVO010000025">
    <property type="protein sequence ID" value="MBB6733274.1"/>
    <property type="molecule type" value="Genomic_DNA"/>
</dbReference>
<organism evidence="2 3">
    <name type="scientific">Cohnella zeiphila</name>
    <dbReference type="NCBI Taxonomy" id="2761120"/>
    <lineage>
        <taxon>Bacteria</taxon>
        <taxon>Bacillati</taxon>
        <taxon>Bacillota</taxon>
        <taxon>Bacilli</taxon>
        <taxon>Bacillales</taxon>
        <taxon>Paenibacillaceae</taxon>
        <taxon>Cohnella</taxon>
    </lineage>
</organism>
<proteinExistence type="predicted"/>
<sequence>MLKRKGKGLQALALAAVMATVAVSAGCSSDENAEQSSQASSDAGATASASASAPASTASKEKVTLKVEVFDRGNAPAGLTVTDNAGTRYAQKNFGDPNNIKLEFVPVPRSQEVDKLNVLMASGNAPDIVFTYDEGVAHKYMQQGGLTDVGSLIDQYGPNLKSYLGADTLAYGLWDNKQLSIPAKRAFTGMTSYMIRQDWLDKLGLAVPATTEETYQALKGFKDKQLGGQGTIPLGLALHEDEYIPLVMGLIKESPTEEDYYTKMQRLGVHEYPILFDGHKDAIRTLNQWYNEGLISPDFGLDKDQKVRKEGVSTGKVGMYSEQASQSFEGGDSGEQATLAKNVPGGTVTPVDPFTNDAGKHVKELNPPTGAYLMIPKTSKAAAQAVQYLDWLVQSNNLFYYKFNGPEGTGYQMQDGIPVQIKQSDIKPENNVFNSSDMTIISNGLELGSTDLNIKYLEQSYDPSYTARADAAFKLSITDAQPIHYFPKPIDAESKYAQVLKGKYEELLVKSIMAKPADFDKTYDDLFKQYMASGGSEIQKEREAAYKAMKP</sequence>
<name>A0A7X0SQK4_9BACL</name>
<comment type="caution">
    <text evidence="2">The sequence shown here is derived from an EMBL/GenBank/DDBJ whole genome shotgun (WGS) entry which is preliminary data.</text>
</comment>
<feature type="signal peptide" evidence="1">
    <location>
        <begin position="1"/>
        <end position="24"/>
    </location>
</feature>